<evidence type="ECO:0000313" key="4">
    <source>
        <dbReference type="Proteomes" id="UP001589748"/>
    </source>
</evidence>
<feature type="domain" description="CheW-like" evidence="2">
    <location>
        <begin position="344"/>
        <end position="482"/>
    </location>
</feature>
<keyword evidence="4" id="KW-1185">Reference proteome</keyword>
<organism evidence="3 4">
    <name type="scientific">Kineococcus gynurae</name>
    <dbReference type="NCBI Taxonomy" id="452979"/>
    <lineage>
        <taxon>Bacteria</taxon>
        <taxon>Bacillati</taxon>
        <taxon>Actinomycetota</taxon>
        <taxon>Actinomycetes</taxon>
        <taxon>Kineosporiales</taxon>
        <taxon>Kineosporiaceae</taxon>
        <taxon>Kineococcus</taxon>
    </lineage>
</organism>
<feature type="domain" description="CheW-like" evidence="2">
    <location>
        <begin position="6"/>
        <end position="145"/>
    </location>
</feature>
<dbReference type="Pfam" id="PF01584">
    <property type="entry name" value="CheW"/>
    <property type="match status" value="3"/>
</dbReference>
<sequence>MNPDRSIRVGLLRIDGALVGLAIDCLREVVPRPPRWDALAASGPGVVGAMSLRGDVLPVLDPAGLDGRPTRGEADVVVVLAHEGLAVGLLVEGVHDVTLVEPVPTRVVVGAGGLAALTTATFVCPESGRVGSLLDPAAVLARPGVVAVALADPGPGTPEGDPRSTGRPPGSGPALLLVRCRPVHGEPVLLAVDVADVHTTLPGLSPQPSQLSGGACVGVTDYGDVRVAVVDPLPLLGLPGTDPGEDTQALLVRAETGLLALKFAQVLEIVRLGTEDLVPFPRSGSGGLVAAVARTDLGDALVLDVAAVLADPDLTALAALNTDSGAPPLTATDPTARITGGGVGGEPLVVLRAGTRMVVPLTDIDQVMPCPATTLAWPHHPAGRGVLLVGHEVVPLVDLAVLLGRGEVPAGTGVVVLVREAGGGSRTGFVVDSLDDIARASWVESDADAAAEGRDRLVQLGPSGAPLLRLLDLPGLAASIAPVAAG</sequence>
<dbReference type="SMART" id="SM00260">
    <property type="entry name" value="CheW"/>
    <property type="match status" value="2"/>
</dbReference>
<dbReference type="RefSeq" id="WP_380136021.1">
    <property type="nucleotide sequence ID" value="NZ_JBHLUI010000003.1"/>
</dbReference>
<dbReference type="PANTHER" id="PTHR22617:SF23">
    <property type="entry name" value="CHEMOTAXIS PROTEIN CHEW"/>
    <property type="match status" value="1"/>
</dbReference>
<evidence type="ECO:0000256" key="1">
    <source>
        <dbReference type="SAM" id="MobiDB-lite"/>
    </source>
</evidence>
<dbReference type="Gene3D" id="2.40.50.180">
    <property type="entry name" value="CheA-289, Domain 4"/>
    <property type="match status" value="2"/>
</dbReference>
<dbReference type="InterPro" id="IPR002545">
    <property type="entry name" value="CheW-lke_dom"/>
</dbReference>
<proteinExistence type="predicted"/>
<name>A0ABV5LRB4_9ACTN</name>
<evidence type="ECO:0000259" key="2">
    <source>
        <dbReference type="PROSITE" id="PS50851"/>
    </source>
</evidence>
<accession>A0ABV5LRB4</accession>
<dbReference type="PROSITE" id="PS50851">
    <property type="entry name" value="CHEW"/>
    <property type="match status" value="3"/>
</dbReference>
<protein>
    <submittedName>
        <fullName evidence="3">Chemotaxis protein CheW</fullName>
    </submittedName>
</protein>
<reference evidence="3 4" key="1">
    <citation type="submission" date="2024-09" db="EMBL/GenBank/DDBJ databases">
        <authorList>
            <person name="Sun Q."/>
            <person name="Mori K."/>
        </authorList>
    </citation>
    <scope>NUCLEOTIDE SEQUENCE [LARGE SCALE GENOMIC DNA]</scope>
    <source>
        <strain evidence="3 4">TISTR 1856</strain>
    </source>
</reference>
<dbReference type="Gene3D" id="2.30.30.40">
    <property type="entry name" value="SH3 Domains"/>
    <property type="match status" value="1"/>
</dbReference>
<evidence type="ECO:0000313" key="3">
    <source>
        <dbReference type="EMBL" id="MFB9376641.1"/>
    </source>
</evidence>
<dbReference type="PANTHER" id="PTHR22617">
    <property type="entry name" value="CHEMOTAXIS SENSOR HISTIDINE KINASE-RELATED"/>
    <property type="match status" value="1"/>
</dbReference>
<gene>
    <name evidence="3" type="ORF">ACFFVI_06640</name>
</gene>
<dbReference type="InterPro" id="IPR039315">
    <property type="entry name" value="CheW"/>
</dbReference>
<dbReference type="EMBL" id="JBHMDM010000004">
    <property type="protein sequence ID" value="MFB9376641.1"/>
    <property type="molecule type" value="Genomic_DNA"/>
</dbReference>
<dbReference type="SUPFAM" id="SSF50341">
    <property type="entry name" value="CheW-like"/>
    <property type="match status" value="3"/>
</dbReference>
<dbReference type="InterPro" id="IPR036061">
    <property type="entry name" value="CheW-like_dom_sf"/>
</dbReference>
<dbReference type="Proteomes" id="UP001589748">
    <property type="component" value="Unassembled WGS sequence"/>
</dbReference>
<comment type="caution">
    <text evidence="3">The sequence shown here is derived from an EMBL/GenBank/DDBJ whole genome shotgun (WGS) entry which is preliminary data.</text>
</comment>
<feature type="domain" description="CheW-like" evidence="2">
    <location>
        <begin position="172"/>
        <end position="314"/>
    </location>
</feature>
<feature type="region of interest" description="Disordered" evidence="1">
    <location>
        <begin position="151"/>
        <end position="172"/>
    </location>
</feature>